<evidence type="ECO:0000313" key="2">
    <source>
        <dbReference type="Proteomes" id="UP000464624"/>
    </source>
</evidence>
<dbReference type="KEGG" id="mxe:MYXE_16110"/>
<dbReference type="Proteomes" id="UP000464624">
    <property type="component" value="Chromosome"/>
</dbReference>
<protein>
    <submittedName>
        <fullName evidence="1">Uncharacterized protein</fullName>
    </submittedName>
</protein>
<organism evidence="1 2">
    <name type="scientific">Mycobacterium xenopi</name>
    <dbReference type="NCBI Taxonomy" id="1789"/>
    <lineage>
        <taxon>Bacteria</taxon>
        <taxon>Bacillati</taxon>
        <taxon>Actinomycetota</taxon>
        <taxon>Actinomycetes</taxon>
        <taxon>Mycobacteriales</taxon>
        <taxon>Mycobacteriaceae</taxon>
        <taxon>Mycobacterium</taxon>
    </lineage>
</organism>
<dbReference type="EMBL" id="AP022314">
    <property type="protein sequence ID" value="BBU21822.1"/>
    <property type="molecule type" value="Genomic_DNA"/>
</dbReference>
<gene>
    <name evidence="1" type="ORF">MYXE_16110</name>
</gene>
<accession>A0AAD1GZ51</accession>
<dbReference type="AlphaFoldDB" id="A0AAD1GZ51"/>
<evidence type="ECO:0000313" key="1">
    <source>
        <dbReference type="EMBL" id="BBU21822.1"/>
    </source>
</evidence>
<sequence>MTYPSSNETTSTLPELPEGMRWVVLLDKRQIAVVLMENEVPVASATESLEGRGDTDYEYQPVDSVQQVCRRLAEQASHQWSFRHVLKQRLGPSVDVRMRLVDWNTPRAQEQ</sequence>
<reference evidence="1 2" key="1">
    <citation type="submission" date="2019-12" db="EMBL/GenBank/DDBJ databases">
        <title>Complete genome sequence of Mycolicibacterium xenopi str. JCM15661T.</title>
        <authorList>
            <person name="Yoshida M."/>
            <person name="Fukano H."/>
            <person name="Asakura T."/>
            <person name="Hoshino Y."/>
        </authorList>
    </citation>
    <scope>NUCLEOTIDE SEQUENCE [LARGE SCALE GENOMIC DNA]</scope>
    <source>
        <strain evidence="1 2">JCM 15661T</strain>
    </source>
</reference>
<proteinExistence type="predicted"/>
<name>A0AAD1GZ51_MYCXE</name>
<dbReference type="RefSeq" id="WP_085195175.1">
    <property type="nucleotide sequence ID" value="NZ_AP022314.1"/>
</dbReference>